<evidence type="ECO:0000256" key="6">
    <source>
        <dbReference type="SAM" id="MobiDB-lite"/>
    </source>
</evidence>
<evidence type="ECO:0000256" key="1">
    <source>
        <dbReference type="ARBA" id="ARBA00009206"/>
    </source>
</evidence>
<dbReference type="EMBL" id="GL349463">
    <property type="protein sequence ID" value="KNC50876.1"/>
    <property type="molecule type" value="Genomic_DNA"/>
</dbReference>
<dbReference type="GO" id="GO:0006396">
    <property type="term" value="P:RNA processing"/>
    <property type="evidence" value="ECO:0007669"/>
    <property type="project" value="InterPro"/>
</dbReference>
<evidence type="ECO:0000259" key="7">
    <source>
        <dbReference type="Pfam" id="PF01137"/>
    </source>
</evidence>
<dbReference type="InterPro" id="IPR000228">
    <property type="entry name" value="RNA3'_term_phos_cyc"/>
</dbReference>
<dbReference type="AlphaFoldDB" id="A0A0L0DFF1"/>
<feature type="region of interest" description="Disordered" evidence="6">
    <location>
        <begin position="1"/>
        <end position="21"/>
    </location>
</feature>
<evidence type="ECO:0000256" key="2">
    <source>
        <dbReference type="ARBA" id="ARBA00012725"/>
    </source>
</evidence>
<dbReference type="Pfam" id="PF01137">
    <property type="entry name" value="RTC"/>
    <property type="match status" value="1"/>
</dbReference>
<name>A0A0L0DFF1_THETB</name>
<dbReference type="Gene3D" id="3.65.10.20">
    <property type="entry name" value="RNA 3'-terminal phosphate cyclase domain"/>
    <property type="match status" value="1"/>
</dbReference>
<evidence type="ECO:0000313" key="10">
    <source>
        <dbReference type="Proteomes" id="UP000054408"/>
    </source>
</evidence>
<dbReference type="OrthoDB" id="25029at2759"/>
<dbReference type="SUPFAM" id="SSF52913">
    <property type="entry name" value="RNA 3'-terminal phosphate cyclase, RPTC, insert domain"/>
    <property type="match status" value="1"/>
</dbReference>
<protein>
    <recommendedName>
        <fullName evidence="2">RNA 3'-terminal-phosphate cyclase (ATP)</fullName>
        <ecNumber evidence="2">6.5.1.4</ecNumber>
    </recommendedName>
</protein>
<dbReference type="SUPFAM" id="SSF55205">
    <property type="entry name" value="EPT/RTPC-like"/>
    <property type="match status" value="1"/>
</dbReference>
<comment type="similarity">
    <text evidence="1">Belongs to the RNA 3'-terminal cyclase family. Type 1 subfamily.</text>
</comment>
<dbReference type="EC" id="6.5.1.4" evidence="2"/>
<organism evidence="9 10">
    <name type="scientific">Thecamonas trahens ATCC 50062</name>
    <dbReference type="NCBI Taxonomy" id="461836"/>
    <lineage>
        <taxon>Eukaryota</taxon>
        <taxon>Apusozoa</taxon>
        <taxon>Apusomonadida</taxon>
        <taxon>Apusomonadidae</taxon>
        <taxon>Thecamonas</taxon>
    </lineage>
</organism>
<dbReference type="InterPro" id="IPR013791">
    <property type="entry name" value="RNA3'-term_phos_cycl_insert"/>
</dbReference>
<dbReference type="Gene3D" id="3.30.360.20">
    <property type="entry name" value="RNA 3'-terminal phosphate cyclase, insert domain"/>
    <property type="match status" value="1"/>
</dbReference>
<dbReference type="InterPro" id="IPR013792">
    <property type="entry name" value="RNA3'P_cycl/enolpyr_Trfase_a/b"/>
</dbReference>
<dbReference type="Pfam" id="PF05189">
    <property type="entry name" value="RTC_insert"/>
    <property type="match status" value="1"/>
</dbReference>
<dbReference type="PANTHER" id="PTHR11096">
    <property type="entry name" value="RNA 3' TERMINAL PHOSPHATE CYCLASE"/>
    <property type="match status" value="1"/>
</dbReference>
<accession>A0A0L0DFF1</accession>
<comment type="catalytic activity">
    <reaction evidence="5">
        <text>a 3'-end 3'-phospho-ribonucleotide-RNA + ATP = a 3'-end 2',3'-cyclophospho-ribonucleotide-RNA + AMP + diphosphate</text>
        <dbReference type="Rhea" id="RHEA:23976"/>
        <dbReference type="Rhea" id="RHEA-COMP:10463"/>
        <dbReference type="Rhea" id="RHEA-COMP:10464"/>
        <dbReference type="ChEBI" id="CHEBI:30616"/>
        <dbReference type="ChEBI" id="CHEBI:33019"/>
        <dbReference type="ChEBI" id="CHEBI:83062"/>
        <dbReference type="ChEBI" id="CHEBI:83064"/>
        <dbReference type="ChEBI" id="CHEBI:456215"/>
        <dbReference type="EC" id="6.5.1.4"/>
    </reaction>
</comment>
<dbReference type="GO" id="GO:0005634">
    <property type="term" value="C:nucleus"/>
    <property type="evidence" value="ECO:0007669"/>
    <property type="project" value="TreeGrafter"/>
</dbReference>
<sequence>MTAKGVRWTGRGDRPGSSRAIASPPPIYIGTLALNTTDEWSRVKVERIDNDHVMMIAGGNVLAVREDDLLAHKIFALPPGVTSPVGYYFDTGYLILTPAPNKVVYYTCALPFSYSGQMCSLVPYRTLALTNVSITTDWVDMAYGESNETYVRYGYLLAADGTVVEIKNIDEPDNAGVTKTFTLASLVPSVVAKYPHVLSVVGMADFDNIAREYVWFTLTGSDPTTHLHLRPPGVVLAFAISTGSIVSTAFSLPTPMGIVHYAESLALTHYGGAITTELIAYGSSAASQSITASWAASGRTASACAINAGTFTNDNMIFVVSEHGSGLELVHIDANTAGYRGGSRGGRRNGGGAPTAASFPTASFIGALDAPADRPFVAIDGSLMEGGGQILRNSFACATLLGKPIHVSSIRAGRSVPGLRAQHLVGINLVAKMCGAELAGNGLKSVEVKFLPPAAGVGRVASGSYDGNIPSAGSTTLLAQVSLPVLLFAPGPTTLNMTGGTNASHAPQIDYTLQVLFPTLARMGIDDLDLTIARRGFYPKGCGKVVLEVSPVEAIRPIVALDRGIVTSVDVFAFTAGRVPASVGPRMADAAGKMLAWWFGSAGVGVAEGDADVVLNVETPHIDEPLAFGNGTGILLVAHTSTGERLAGSALGAKGTPAEDVGRQAAQMLITQLEAGGCTDEYLTDQLIIYMALADGESRIRCGPLSLHTQTAIHFVSLLTGATFDVTPDTDPSIAGHSTNVITCQGIGFRAPPL</sequence>
<feature type="domain" description="RNA 3'-terminal phosphate cyclase insert" evidence="8">
    <location>
        <begin position="561"/>
        <end position="673"/>
    </location>
</feature>
<dbReference type="GeneID" id="25569956"/>
<keyword evidence="4" id="KW-0547">Nucleotide-binding</keyword>
<dbReference type="InterPro" id="IPR036553">
    <property type="entry name" value="RPTC_insert"/>
</dbReference>
<dbReference type="GO" id="GO:0003963">
    <property type="term" value="F:RNA-3'-phosphate cyclase activity"/>
    <property type="evidence" value="ECO:0007669"/>
    <property type="project" value="UniProtKB-EC"/>
</dbReference>
<gene>
    <name evidence="9" type="ORF">AMSG_12041</name>
</gene>
<dbReference type="GO" id="GO:0000166">
    <property type="term" value="F:nucleotide binding"/>
    <property type="evidence" value="ECO:0007669"/>
    <property type="project" value="UniProtKB-KW"/>
</dbReference>
<evidence type="ECO:0000256" key="5">
    <source>
        <dbReference type="ARBA" id="ARBA00024481"/>
    </source>
</evidence>
<dbReference type="PANTHER" id="PTHR11096:SF0">
    <property type="entry name" value="RNA 3'-TERMINAL PHOSPHATE CYCLASE"/>
    <property type="match status" value="1"/>
</dbReference>
<dbReference type="NCBIfam" id="TIGR03399">
    <property type="entry name" value="RNA_3prim_cycl"/>
    <property type="match status" value="1"/>
</dbReference>
<keyword evidence="3" id="KW-0436">Ligase</keyword>
<proteinExistence type="inferred from homology"/>
<feature type="domain" description="RNA 3'-terminal phosphate cyclase" evidence="7">
    <location>
        <begin position="384"/>
        <end position="726"/>
    </location>
</feature>
<dbReference type="InterPro" id="IPR023797">
    <property type="entry name" value="RNA3'_phos_cyclase_dom"/>
</dbReference>
<dbReference type="eggNOG" id="KOG3980">
    <property type="taxonomic scope" value="Eukaryota"/>
</dbReference>
<dbReference type="InterPro" id="IPR017770">
    <property type="entry name" value="RNA3'_term_phos_cyc_type_1"/>
</dbReference>
<keyword evidence="10" id="KW-1185">Reference proteome</keyword>
<evidence type="ECO:0000313" key="9">
    <source>
        <dbReference type="EMBL" id="KNC50876.1"/>
    </source>
</evidence>
<dbReference type="STRING" id="461836.A0A0L0DFF1"/>
<reference evidence="9 10" key="1">
    <citation type="submission" date="2010-05" db="EMBL/GenBank/DDBJ databases">
        <title>The Genome Sequence of Thecamonas trahens ATCC 50062.</title>
        <authorList>
            <consortium name="The Broad Institute Genome Sequencing Platform"/>
            <person name="Russ C."/>
            <person name="Cuomo C."/>
            <person name="Shea T."/>
            <person name="Young S.K."/>
            <person name="Zeng Q."/>
            <person name="Koehrsen M."/>
            <person name="Haas B."/>
            <person name="Borodovsky M."/>
            <person name="Guigo R."/>
            <person name="Alvarado L."/>
            <person name="Berlin A."/>
            <person name="Bochicchio J."/>
            <person name="Borenstein D."/>
            <person name="Chapman S."/>
            <person name="Chen Z."/>
            <person name="Freedman E."/>
            <person name="Gellesch M."/>
            <person name="Goldberg J."/>
            <person name="Griggs A."/>
            <person name="Gujja S."/>
            <person name="Heilman E."/>
            <person name="Heiman D."/>
            <person name="Hepburn T."/>
            <person name="Howarth C."/>
            <person name="Jen D."/>
            <person name="Larson L."/>
            <person name="Mehta T."/>
            <person name="Park D."/>
            <person name="Pearson M."/>
            <person name="Roberts A."/>
            <person name="Saif S."/>
            <person name="Shenoy N."/>
            <person name="Sisk P."/>
            <person name="Stolte C."/>
            <person name="Sykes S."/>
            <person name="Thomson T."/>
            <person name="Walk T."/>
            <person name="White J."/>
            <person name="Yandava C."/>
            <person name="Burger G."/>
            <person name="Gray M.W."/>
            <person name="Holland P.W.H."/>
            <person name="King N."/>
            <person name="Lang F.B.F."/>
            <person name="Roger A.J."/>
            <person name="Ruiz-Trillo I."/>
            <person name="Lander E."/>
            <person name="Nusbaum C."/>
        </authorList>
    </citation>
    <scope>NUCLEOTIDE SEQUENCE [LARGE SCALE GENOMIC DNA]</scope>
    <source>
        <strain evidence="9 10">ATCC 50062</strain>
    </source>
</reference>
<dbReference type="Proteomes" id="UP000054408">
    <property type="component" value="Unassembled WGS sequence"/>
</dbReference>
<evidence type="ECO:0000259" key="8">
    <source>
        <dbReference type="Pfam" id="PF05189"/>
    </source>
</evidence>
<evidence type="ECO:0000256" key="4">
    <source>
        <dbReference type="ARBA" id="ARBA00022741"/>
    </source>
</evidence>
<dbReference type="RefSeq" id="XP_013756669.1">
    <property type="nucleotide sequence ID" value="XM_013901215.1"/>
</dbReference>
<dbReference type="InterPro" id="IPR037136">
    <property type="entry name" value="RNA3'_phos_cyclase_dom_sf"/>
</dbReference>
<evidence type="ECO:0000256" key="3">
    <source>
        <dbReference type="ARBA" id="ARBA00022598"/>
    </source>
</evidence>